<feature type="domain" description="Alpha/beta hydrolase fold-3" evidence="1">
    <location>
        <begin position="101"/>
        <end position="321"/>
    </location>
</feature>
<dbReference type="InterPro" id="IPR013094">
    <property type="entry name" value="AB_hydrolase_3"/>
</dbReference>
<dbReference type="Pfam" id="PF07859">
    <property type="entry name" value="Abhydrolase_3"/>
    <property type="match status" value="1"/>
</dbReference>
<dbReference type="EMBL" id="AK376349">
    <property type="protein sequence ID" value="BAK07544.1"/>
    <property type="molecule type" value="mRNA"/>
</dbReference>
<protein>
    <submittedName>
        <fullName evidence="2">Predicted protein</fullName>
    </submittedName>
</protein>
<accession>F2EJM2</accession>
<evidence type="ECO:0000313" key="2">
    <source>
        <dbReference type="EMBL" id="BAK07544.1"/>
    </source>
</evidence>
<dbReference type="SUPFAM" id="SSF53474">
    <property type="entry name" value="alpha/beta-Hydrolases"/>
    <property type="match status" value="1"/>
</dbReference>
<dbReference type="AlphaFoldDB" id="F2EJM2"/>
<organism evidence="2">
    <name type="scientific">Hordeum vulgare subsp. vulgare</name>
    <name type="common">Domesticated barley</name>
    <dbReference type="NCBI Taxonomy" id="112509"/>
    <lineage>
        <taxon>Eukaryota</taxon>
        <taxon>Viridiplantae</taxon>
        <taxon>Streptophyta</taxon>
        <taxon>Embryophyta</taxon>
        <taxon>Tracheophyta</taxon>
        <taxon>Spermatophyta</taxon>
        <taxon>Magnoliopsida</taxon>
        <taxon>Liliopsida</taxon>
        <taxon>Poales</taxon>
        <taxon>Poaceae</taxon>
        <taxon>BOP clade</taxon>
        <taxon>Pooideae</taxon>
        <taxon>Triticodae</taxon>
        <taxon>Triticeae</taxon>
        <taxon>Hordeinae</taxon>
        <taxon>Hordeum</taxon>
    </lineage>
</organism>
<evidence type="ECO:0000259" key="1">
    <source>
        <dbReference type="Pfam" id="PF07859"/>
    </source>
</evidence>
<dbReference type="GO" id="GO:0016787">
    <property type="term" value="F:hydrolase activity"/>
    <property type="evidence" value="ECO:0007669"/>
    <property type="project" value="InterPro"/>
</dbReference>
<reference evidence="2" key="1">
    <citation type="journal article" date="2011" name="Plant Physiol.">
        <title>Comprehensive sequence analysis of 24,783 barley full-length cDNAs derived from 12 clone libraries.</title>
        <authorList>
            <person name="Matsumoto T."/>
            <person name="Tanaka T."/>
            <person name="Sakai H."/>
            <person name="Amano N."/>
            <person name="Kanamori H."/>
            <person name="Kurita K."/>
            <person name="Kikuta A."/>
            <person name="Kamiya K."/>
            <person name="Yamamoto M."/>
            <person name="Ikawa H."/>
            <person name="Fujii N."/>
            <person name="Hori K."/>
            <person name="Itoh T."/>
            <person name="Sato K."/>
        </authorList>
    </citation>
    <scope>NUCLEOTIDE SEQUENCE</scope>
    <source>
        <tissue evidence="2">Flower</tissue>
    </source>
</reference>
<dbReference type="PANTHER" id="PTHR23024">
    <property type="entry name" value="ARYLACETAMIDE DEACETYLASE"/>
    <property type="match status" value="1"/>
</dbReference>
<dbReference type="PANTHER" id="PTHR23024:SF490">
    <property type="entry name" value="ALPHA_BETA HYDROLASE FOLD-3 DOMAIN-CONTAINING PROTEIN"/>
    <property type="match status" value="1"/>
</dbReference>
<proteinExistence type="evidence at transcript level"/>
<sequence length="347" mass="38234">MSETGSTSREQEAAPRASLPRAVRLQVAVFSAAIDVINRRDGTVNRRLYSVADRVLRVRAGPRPDPSGVRSADFDVDASRGLWARVFSFSSPVPQAPLPVVVYFHGGGFAMFSARQCYFDRLCRRICRGVGAVVVSVEYRLAPEHPYPAAYDDAVDTLRFIDANGVPGMDEGVRVDLSSCFLAGESAGGNIIHHAANRWAAAAPTPSPVRVAGLLSVQPYFGGEERTESELRLDGVAPIVTLRRADFWWRAFLPEGASRDHPAAHVTDENAELTEAFPPAMVLVGGLDPLQDWQRRYADVLRRKGKAVEVVEFPDGIHAFYLFPDLPDTARAIERMRTFVESNRQRS</sequence>
<dbReference type="InterPro" id="IPR050466">
    <property type="entry name" value="Carboxylest/Gibb_receptor"/>
</dbReference>
<dbReference type="Gene3D" id="3.40.50.1820">
    <property type="entry name" value="alpha/beta hydrolase"/>
    <property type="match status" value="1"/>
</dbReference>
<dbReference type="InterPro" id="IPR029058">
    <property type="entry name" value="AB_hydrolase_fold"/>
</dbReference>
<name>F2EJM2_HORVV</name>